<keyword evidence="1" id="KW-1133">Transmembrane helix</keyword>
<protein>
    <recommendedName>
        <fullName evidence="4">DUF2484 family protein</fullName>
    </recommendedName>
</protein>
<feature type="transmembrane region" description="Helical" evidence="1">
    <location>
        <begin position="6"/>
        <end position="24"/>
    </location>
</feature>
<proteinExistence type="predicted"/>
<dbReference type="EMBL" id="JBHTLS010000133">
    <property type="protein sequence ID" value="MFD1106689.1"/>
    <property type="molecule type" value="Genomic_DNA"/>
</dbReference>
<evidence type="ECO:0000313" key="2">
    <source>
        <dbReference type="EMBL" id="MFD1106689.1"/>
    </source>
</evidence>
<comment type="caution">
    <text evidence="2">The sequence shown here is derived from an EMBL/GenBank/DDBJ whole genome shotgun (WGS) entry which is preliminary data.</text>
</comment>
<keyword evidence="1" id="KW-0812">Transmembrane</keyword>
<sequence length="90" mass="9978">MARIVTAVYLIFMLVAGWRLHGIGWPRRAKLWTAVALVLPIPLLLLLPALAHPERPFADMLRAIGIALLICGILCMAGGWSAARLRARRR</sequence>
<keyword evidence="3" id="KW-1185">Reference proteome</keyword>
<keyword evidence="1" id="KW-0472">Membrane</keyword>
<reference evidence="3" key="1">
    <citation type="journal article" date="2019" name="Int. J. Syst. Evol. Microbiol.">
        <title>The Global Catalogue of Microorganisms (GCM) 10K type strain sequencing project: providing services to taxonomists for standard genome sequencing and annotation.</title>
        <authorList>
            <consortium name="The Broad Institute Genomics Platform"/>
            <consortium name="The Broad Institute Genome Sequencing Center for Infectious Disease"/>
            <person name="Wu L."/>
            <person name="Ma J."/>
        </authorList>
    </citation>
    <scope>NUCLEOTIDE SEQUENCE [LARGE SCALE GENOMIC DNA]</scope>
    <source>
        <strain evidence="3">CCUG 54329</strain>
    </source>
</reference>
<organism evidence="2 3">
    <name type="scientific">Sphingobium olei</name>
    <dbReference type="NCBI Taxonomy" id="420955"/>
    <lineage>
        <taxon>Bacteria</taxon>
        <taxon>Pseudomonadati</taxon>
        <taxon>Pseudomonadota</taxon>
        <taxon>Alphaproteobacteria</taxon>
        <taxon>Sphingomonadales</taxon>
        <taxon>Sphingomonadaceae</taxon>
        <taxon>Sphingobium</taxon>
    </lineage>
</organism>
<feature type="transmembrane region" description="Helical" evidence="1">
    <location>
        <begin position="63"/>
        <end position="83"/>
    </location>
</feature>
<feature type="transmembrane region" description="Helical" evidence="1">
    <location>
        <begin position="31"/>
        <end position="51"/>
    </location>
</feature>
<evidence type="ECO:0008006" key="4">
    <source>
        <dbReference type="Google" id="ProtNLM"/>
    </source>
</evidence>
<accession>A0ABW3P5Z3</accession>
<evidence type="ECO:0000313" key="3">
    <source>
        <dbReference type="Proteomes" id="UP001597203"/>
    </source>
</evidence>
<name>A0ABW3P5Z3_9SPHN</name>
<dbReference type="Proteomes" id="UP001597203">
    <property type="component" value="Unassembled WGS sequence"/>
</dbReference>
<evidence type="ECO:0000256" key="1">
    <source>
        <dbReference type="SAM" id="Phobius"/>
    </source>
</evidence>
<dbReference type="RefSeq" id="WP_380913604.1">
    <property type="nucleotide sequence ID" value="NZ_JBHTLS010000133.1"/>
</dbReference>
<gene>
    <name evidence="2" type="ORF">ACFQ24_17640</name>
</gene>